<dbReference type="AlphaFoldDB" id="A0A383BCW8"/>
<dbReference type="EMBL" id="UINC01199292">
    <property type="protein sequence ID" value="SVE17649.1"/>
    <property type="molecule type" value="Genomic_DNA"/>
</dbReference>
<accession>A0A383BCW8</accession>
<dbReference type="InterPro" id="IPR036374">
    <property type="entry name" value="OxRdtase_Mopterin-bd_sf"/>
</dbReference>
<dbReference type="InterPro" id="IPR000572">
    <property type="entry name" value="OxRdtase_Mopterin-bd_dom"/>
</dbReference>
<dbReference type="GO" id="GO:0043546">
    <property type="term" value="F:molybdopterin cofactor binding"/>
    <property type="evidence" value="ECO:0007669"/>
    <property type="project" value="TreeGrafter"/>
</dbReference>
<dbReference type="PANTHER" id="PTHR19372">
    <property type="entry name" value="SULFITE REDUCTASE"/>
    <property type="match status" value="1"/>
</dbReference>
<dbReference type="Gene3D" id="3.90.420.10">
    <property type="entry name" value="Oxidoreductase, molybdopterin-binding domain"/>
    <property type="match status" value="1"/>
</dbReference>
<feature type="non-terminal residue" evidence="2">
    <location>
        <position position="171"/>
    </location>
</feature>
<proteinExistence type="predicted"/>
<dbReference type="CDD" id="cd00321">
    <property type="entry name" value="SO_family_Moco"/>
    <property type="match status" value="1"/>
</dbReference>
<dbReference type="Pfam" id="PF00174">
    <property type="entry name" value="Oxidored_molyb"/>
    <property type="match status" value="1"/>
</dbReference>
<evidence type="ECO:0000313" key="2">
    <source>
        <dbReference type="EMBL" id="SVE17649.1"/>
    </source>
</evidence>
<feature type="domain" description="Oxidoreductase molybdopterin-binding" evidence="1">
    <location>
        <begin position="54"/>
        <end position="171"/>
    </location>
</feature>
<organism evidence="2">
    <name type="scientific">marine metagenome</name>
    <dbReference type="NCBI Taxonomy" id="408172"/>
    <lineage>
        <taxon>unclassified sequences</taxon>
        <taxon>metagenomes</taxon>
        <taxon>ecological metagenomes</taxon>
    </lineage>
</organism>
<dbReference type="PANTHER" id="PTHR19372:SF7">
    <property type="entry name" value="SULFITE OXIDASE, MITOCHONDRIAL"/>
    <property type="match status" value="1"/>
</dbReference>
<dbReference type="GO" id="GO:0006790">
    <property type="term" value="P:sulfur compound metabolic process"/>
    <property type="evidence" value="ECO:0007669"/>
    <property type="project" value="TreeGrafter"/>
</dbReference>
<dbReference type="GO" id="GO:0008482">
    <property type="term" value="F:sulfite oxidase activity"/>
    <property type="evidence" value="ECO:0007669"/>
    <property type="project" value="TreeGrafter"/>
</dbReference>
<gene>
    <name evidence="2" type="ORF">METZ01_LOCUS470503</name>
</gene>
<evidence type="ECO:0000259" key="1">
    <source>
        <dbReference type="Pfam" id="PF00174"/>
    </source>
</evidence>
<dbReference type="GO" id="GO:0020037">
    <property type="term" value="F:heme binding"/>
    <property type="evidence" value="ECO:0007669"/>
    <property type="project" value="TreeGrafter"/>
</dbReference>
<name>A0A383BCW8_9ZZZZ</name>
<protein>
    <recommendedName>
        <fullName evidence="1">Oxidoreductase molybdopterin-binding domain-containing protein</fullName>
    </recommendedName>
</protein>
<reference evidence="2" key="1">
    <citation type="submission" date="2018-05" db="EMBL/GenBank/DDBJ databases">
        <authorList>
            <person name="Lanie J.A."/>
            <person name="Ng W.-L."/>
            <person name="Kazmierczak K.M."/>
            <person name="Andrzejewski T.M."/>
            <person name="Davidsen T.M."/>
            <person name="Wayne K.J."/>
            <person name="Tettelin H."/>
            <person name="Glass J.I."/>
            <person name="Rusch D."/>
            <person name="Podicherti R."/>
            <person name="Tsui H.-C.T."/>
            <person name="Winkler M.E."/>
        </authorList>
    </citation>
    <scope>NUCLEOTIDE SEQUENCE</scope>
</reference>
<dbReference type="SUPFAM" id="SSF56524">
    <property type="entry name" value="Oxidoreductase molybdopterin-binding domain"/>
    <property type="match status" value="1"/>
</dbReference>
<sequence length="171" mass="19277">MKRRKFVKIIGVTTAGVMTPVRYINAEGQPEFDLNPATLITENDDFYILQFDKAPEIKAEHWRMVVTGLVTKPIALNYQQILKMESVTTQRTLKCIGDPIGTEQMNNAEWTGVPLRNVLEDSGIKPKAKVVVFRCADGYHTAVPIERAMRKEGILAYKMNGDDLPVEHGYP</sequence>